<dbReference type="EMBL" id="QGAL01000005">
    <property type="protein sequence ID" value="TKK16719.1"/>
    <property type="molecule type" value="Genomic_DNA"/>
</dbReference>
<sequence length="85" mass="9299">MMPALSLTCIYPTSFTLRLRWLLVLATVTYLSKLPWTHTLAALPQREILWVTPFPGTPSLVESGVIVMGAACGGRYIFISSPGFA</sequence>
<accession>A0AB38P1E9</accession>
<proteinExistence type="predicted"/>
<evidence type="ECO:0008006" key="3">
    <source>
        <dbReference type="Google" id="ProtNLM"/>
    </source>
</evidence>
<evidence type="ECO:0000313" key="1">
    <source>
        <dbReference type="EMBL" id="TKK16719.1"/>
    </source>
</evidence>
<evidence type="ECO:0000313" key="2">
    <source>
        <dbReference type="Proteomes" id="UP000306327"/>
    </source>
</evidence>
<protein>
    <recommendedName>
        <fullName evidence="3">Secreted protein</fullName>
    </recommendedName>
</protein>
<reference evidence="1 2" key="1">
    <citation type="journal article" date="2019" name="Sci. Rep.">
        <title>Differences in resource use lead to coexistence of seed-transmitted microbial populations.</title>
        <authorList>
            <person name="Torres-Cortes G."/>
            <person name="Garcia B.J."/>
            <person name="Compant S."/>
            <person name="Rezki S."/>
            <person name="Jones P."/>
            <person name="Preveaux A."/>
            <person name="Briand M."/>
            <person name="Roulet A."/>
            <person name="Bouchez O."/>
            <person name="Jacobson D."/>
            <person name="Barret M."/>
        </authorList>
    </citation>
    <scope>NUCLEOTIDE SEQUENCE [LARGE SCALE GENOMIC DNA]</scope>
    <source>
        <strain evidence="1 2">CFBP13530</strain>
    </source>
</reference>
<dbReference type="AlphaFoldDB" id="A0AB38P1E9"/>
<comment type="caution">
    <text evidence="1">The sequence shown here is derived from an EMBL/GenBank/DDBJ whole genome shotgun (WGS) entry which is preliminary data.</text>
</comment>
<dbReference type="Proteomes" id="UP000306327">
    <property type="component" value="Unassembled WGS sequence"/>
</dbReference>
<organism evidence="1 2">
    <name type="scientific">Enterobacter cancerogenus</name>
    <dbReference type="NCBI Taxonomy" id="69218"/>
    <lineage>
        <taxon>Bacteria</taxon>
        <taxon>Pseudomonadati</taxon>
        <taxon>Pseudomonadota</taxon>
        <taxon>Gammaproteobacteria</taxon>
        <taxon>Enterobacterales</taxon>
        <taxon>Enterobacteriaceae</taxon>
        <taxon>Enterobacter</taxon>
        <taxon>Enterobacter cloacae complex</taxon>
    </lineage>
</organism>
<name>A0AB38P1E9_9ENTR</name>
<gene>
    <name evidence="1" type="ORF">EcCFBP13530_16325</name>
</gene>